<organism evidence="2 3">
    <name type="scientific">Strongylus vulgaris</name>
    <name type="common">Blood worm</name>
    <dbReference type="NCBI Taxonomy" id="40348"/>
    <lineage>
        <taxon>Eukaryota</taxon>
        <taxon>Metazoa</taxon>
        <taxon>Ecdysozoa</taxon>
        <taxon>Nematoda</taxon>
        <taxon>Chromadorea</taxon>
        <taxon>Rhabditida</taxon>
        <taxon>Rhabditina</taxon>
        <taxon>Rhabditomorpha</taxon>
        <taxon>Strongyloidea</taxon>
        <taxon>Strongylidae</taxon>
        <taxon>Strongylus</taxon>
    </lineage>
</organism>
<evidence type="ECO:0000313" key="2">
    <source>
        <dbReference type="EMBL" id="VDM65064.1"/>
    </source>
</evidence>
<name>A0A3P7IHM6_STRVU</name>
<reference evidence="2 3" key="1">
    <citation type="submission" date="2018-11" db="EMBL/GenBank/DDBJ databases">
        <authorList>
            <consortium name="Pathogen Informatics"/>
        </authorList>
    </citation>
    <scope>NUCLEOTIDE SEQUENCE [LARGE SCALE GENOMIC DNA]</scope>
</reference>
<dbReference type="EMBL" id="UYYB01000081">
    <property type="protein sequence ID" value="VDM65064.1"/>
    <property type="molecule type" value="Genomic_DNA"/>
</dbReference>
<feature type="chain" id="PRO_5018156308" evidence="1">
    <location>
        <begin position="18"/>
        <end position="109"/>
    </location>
</feature>
<proteinExistence type="predicted"/>
<dbReference type="PANTHER" id="PTHR35573">
    <property type="entry name" value="PROTEIN CBG22129"/>
    <property type="match status" value="1"/>
</dbReference>
<dbReference type="Proteomes" id="UP000270094">
    <property type="component" value="Unassembled WGS sequence"/>
</dbReference>
<dbReference type="AlphaFoldDB" id="A0A3P7IHM6"/>
<evidence type="ECO:0000313" key="3">
    <source>
        <dbReference type="Proteomes" id="UP000270094"/>
    </source>
</evidence>
<accession>A0A3P7IHM6</accession>
<keyword evidence="1" id="KW-0732">Signal</keyword>
<evidence type="ECO:0000256" key="1">
    <source>
        <dbReference type="SAM" id="SignalP"/>
    </source>
</evidence>
<gene>
    <name evidence="2" type="ORF">SVUK_LOCUS62</name>
</gene>
<protein>
    <submittedName>
        <fullName evidence="2">Uncharacterized protein</fullName>
    </submittedName>
</protein>
<sequence length="109" mass="12042">MNSVLVFLLFLISPAFACNMLWPNGTDTNFIWWQCSNGPVQFYNATPQDVNGNYMYPIHLSKPLVVALDLLNPTNIYTEPSLVATANLWSWGTALGGCAWSAIPTFGLL</sequence>
<dbReference type="PANTHER" id="PTHR35573:SF1">
    <property type="entry name" value="ML DOMAIN-CONTAINING PROTEIN"/>
    <property type="match status" value="1"/>
</dbReference>
<keyword evidence="3" id="KW-1185">Reference proteome</keyword>
<dbReference type="OrthoDB" id="5856944at2759"/>
<feature type="signal peptide" evidence="1">
    <location>
        <begin position="1"/>
        <end position="17"/>
    </location>
</feature>